<organism evidence="1 2">
    <name type="scientific">Tetragonisca angustula</name>
    <dbReference type="NCBI Taxonomy" id="166442"/>
    <lineage>
        <taxon>Eukaryota</taxon>
        <taxon>Metazoa</taxon>
        <taxon>Ecdysozoa</taxon>
        <taxon>Arthropoda</taxon>
        <taxon>Hexapoda</taxon>
        <taxon>Insecta</taxon>
        <taxon>Pterygota</taxon>
        <taxon>Neoptera</taxon>
        <taxon>Endopterygota</taxon>
        <taxon>Hymenoptera</taxon>
        <taxon>Apocrita</taxon>
        <taxon>Aculeata</taxon>
        <taxon>Apoidea</taxon>
        <taxon>Anthophila</taxon>
        <taxon>Apidae</taxon>
        <taxon>Tetragonisca</taxon>
    </lineage>
</organism>
<name>A0AAW0ZQP3_9HYME</name>
<dbReference type="Proteomes" id="UP001432146">
    <property type="component" value="Unassembled WGS sequence"/>
</dbReference>
<comment type="caution">
    <text evidence="1">The sequence shown here is derived from an EMBL/GenBank/DDBJ whole genome shotgun (WGS) entry which is preliminary data.</text>
</comment>
<proteinExistence type="predicted"/>
<gene>
    <name evidence="1" type="ORF">QLX08_007104</name>
</gene>
<evidence type="ECO:0000313" key="2">
    <source>
        <dbReference type="Proteomes" id="UP001432146"/>
    </source>
</evidence>
<evidence type="ECO:0000313" key="1">
    <source>
        <dbReference type="EMBL" id="KAK9300112.1"/>
    </source>
</evidence>
<keyword evidence="2" id="KW-1185">Reference proteome</keyword>
<dbReference type="AlphaFoldDB" id="A0AAW0ZQP3"/>
<protein>
    <submittedName>
        <fullName evidence="1">Uncharacterized protein</fullName>
    </submittedName>
</protein>
<dbReference type="EMBL" id="JAWNGG020000133">
    <property type="protein sequence ID" value="KAK9300112.1"/>
    <property type="molecule type" value="Genomic_DNA"/>
</dbReference>
<reference evidence="1 2" key="1">
    <citation type="submission" date="2024-05" db="EMBL/GenBank/DDBJ databases">
        <title>The nuclear and mitochondrial genome assemblies of Tetragonisca angustula (Apidae: Meliponini), a tiny yet remarkable pollinator in the Neotropics.</title>
        <authorList>
            <person name="Ferrari R."/>
            <person name="Ricardo P.C."/>
            <person name="Dias F.C."/>
            <person name="Araujo N.S."/>
            <person name="Soares D.O."/>
            <person name="Zhou Q.-S."/>
            <person name="Zhu C.-D."/>
            <person name="Coutinho L."/>
            <person name="Airas M.C."/>
            <person name="Batista T.M."/>
        </authorList>
    </citation>
    <scope>NUCLEOTIDE SEQUENCE [LARGE SCALE GENOMIC DNA]</scope>
    <source>
        <strain evidence="1">ASF017062</strain>
        <tissue evidence="1">Abdomen</tissue>
    </source>
</reference>
<sequence length="164" mass="18220">MLQSARVAGHSCVLCLPRGKRTQNRQHPFPMGSSDPTFYSTAVLVVVVGRVGSEFIVPQVHSECRRRQLFVTKPVVNRSVKHSLTSCYVVRSDLSFADYPGSNLVDPSRTRGFLVPSIHDTRSFTPLLLCRSVSGERMTLETTVASRSSDRRRCPTTSCTNVSF</sequence>
<accession>A0AAW0ZQP3</accession>